<proteinExistence type="predicted"/>
<dbReference type="GO" id="GO:0046872">
    <property type="term" value="F:metal ion binding"/>
    <property type="evidence" value="ECO:0007669"/>
    <property type="project" value="InterPro"/>
</dbReference>
<evidence type="ECO:0000313" key="2">
    <source>
        <dbReference type="EMBL" id="SDL25391.1"/>
    </source>
</evidence>
<dbReference type="Gene3D" id="1.20.120.450">
    <property type="entry name" value="dinb family like domain"/>
    <property type="match status" value="1"/>
</dbReference>
<dbReference type="Pfam" id="PF11716">
    <property type="entry name" value="MDMPI_N"/>
    <property type="match status" value="1"/>
</dbReference>
<dbReference type="NCBIfam" id="TIGR03083">
    <property type="entry name" value="maleylpyruvate isomerase family mycothiol-dependent enzyme"/>
    <property type="match status" value="1"/>
</dbReference>
<reference evidence="2 3" key="1">
    <citation type="submission" date="2016-10" db="EMBL/GenBank/DDBJ databases">
        <authorList>
            <person name="de Groot N.N."/>
        </authorList>
    </citation>
    <scope>NUCLEOTIDE SEQUENCE [LARGE SCALE GENOMIC DNA]</scope>
    <source>
        <strain evidence="2 3">DSM 25186</strain>
    </source>
</reference>
<dbReference type="Proteomes" id="UP000198510">
    <property type="component" value="Unassembled WGS sequence"/>
</dbReference>
<dbReference type="OrthoDB" id="154293at2"/>
<dbReference type="InterPro" id="IPR017517">
    <property type="entry name" value="Maleyloyr_isom"/>
</dbReference>
<gene>
    <name evidence="2" type="ORF">SAMN05421823_10524</name>
</gene>
<dbReference type="InterPro" id="IPR034660">
    <property type="entry name" value="DinB/YfiT-like"/>
</dbReference>
<feature type="domain" description="Mycothiol-dependent maleylpyruvate isomerase metal-binding" evidence="1">
    <location>
        <begin position="10"/>
        <end position="153"/>
    </location>
</feature>
<organism evidence="2 3">
    <name type="scientific">Catalinimonas alkaloidigena</name>
    <dbReference type="NCBI Taxonomy" id="1075417"/>
    <lineage>
        <taxon>Bacteria</taxon>
        <taxon>Pseudomonadati</taxon>
        <taxon>Bacteroidota</taxon>
        <taxon>Cytophagia</taxon>
        <taxon>Cytophagales</taxon>
        <taxon>Catalimonadaceae</taxon>
        <taxon>Catalinimonas</taxon>
    </lineage>
</organism>
<name>A0A1G9IJK0_9BACT</name>
<evidence type="ECO:0000313" key="3">
    <source>
        <dbReference type="Proteomes" id="UP000198510"/>
    </source>
</evidence>
<dbReference type="STRING" id="1075417.SAMN05421823_10524"/>
<accession>A0A1G9IJK0</accession>
<dbReference type="EMBL" id="FNFO01000005">
    <property type="protein sequence ID" value="SDL25391.1"/>
    <property type="molecule type" value="Genomic_DNA"/>
</dbReference>
<evidence type="ECO:0000259" key="1">
    <source>
        <dbReference type="Pfam" id="PF11716"/>
    </source>
</evidence>
<dbReference type="SUPFAM" id="SSF109854">
    <property type="entry name" value="DinB/YfiT-like putative metalloenzymes"/>
    <property type="match status" value="1"/>
</dbReference>
<keyword evidence="3" id="KW-1185">Reference proteome</keyword>
<sequence>MIQTLAPIAHIDRMLIDLLRSLQAEDWNRQTLAPLWTVKDVALHLLDGNIRGISMSKDQFFGITPPEIRSYQDLVGFLNALNADWIKATRRISPRLLISLLESTNAEYHAHLASLDPDADALFAVGWAGEDTSPNWFHIAREYTEKWHHQQQIRVAVGQDDALLREELYTPLLETFMRALPHHYRNVAAPAGTVLQFSVEGIAPAWWLRKASEGWVLMDRVETSPQSRVLLPRGLAWRIFTKAVPRAEALSRLQIEGDVRLGQEIVGMLSVMA</sequence>
<dbReference type="RefSeq" id="WP_089682917.1">
    <property type="nucleotide sequence ID" value="NZ_FNFO01000005.1"/>
</dbReference>
<protein>
    <submittedName>
        <fullName evidence="2">TIGR03083 family protein</fullName>
    </submittedName>
</protein>
<dbReference type="InterPro" id="IPR024344">
    <property type="entry name" value="MDMPI_metal-binding"/>
</dbReference>
<dbReference type="AlphaFoldDB" id="A0A1G9IJK0"/>